<protein>
    <submittedName>
        <fullName evidence="2">Uncharacterized protein</fullName>
    </submittedName>
</protein>
<evidence type="ECO:0000256" key="1">
    <source>
        <dbReference type="SAM" id="MobiDB-lite"/>
    </source>
</evidence>
<accession>A0A5B7IUB4</accession>
<comment type="caution">
    <text evidence="2">The sequence shown here is derived from an EMBL/GenBank/DDBJ whole genome shotgun (WGS) entry which is preliminary data.</text>
</comment>
<dbReference type="EMBL" id="VSRR010070194">
    <property type="protein sequence ID" value="MPC85983.1"/>
    <property type="molecule type" value="Genomic_DNA"/>
</dbReference>
<reference evidence="2 3" key="1">
    <citation type="submission" date="2019-05" db="EMBL/GenBank/DDBJ databases">
        <title>Another draft genome of Portunus trituberculatus and its Hox gene families provides insights of decapod evolution.</title>
        <authorList>
            <person name="Jeong J.-H."/>
            <person name="Song I."/>
            <person name="Kim S."/>
            <person name="Choi T."/>
            <person name="Kim D."/>
            <person name="Ryu S."/>
            <person name="Kim W."/>
        </authorList>
    </citation>
    <scope>NUCLEOTIDE SEQUENCE [LARGE SCALE GENOMIC DNA]</scope>
    <source>
        <tissue evidence="2">Muscle</tissue>
    </source>
</reference>
<evidence type="ECO:0000313" key="3">
    <source>
        <dbReference type="Proteomes" id="UP000324222"/>
    </source>
</evidence>
<dbReference type="Proteomes" id="UP000324222">
    <property type="component" value="Unassembled WGS sequence"/>
</dbReference>
<keyword evidence="3" id="KW-1185">Reference proteome</keyword>
<proteinExistence type="predicted"/>
<feature type="region of interest" description="Disordered" evidence="1">
    <location>
        <begin position="1"/>
        <end position="20"/>
    </location>
</feature>
<dbReference type="AlphaFoldDB" id="A0A5B7IUB4"/>
<gene>
    <name evidence="2" type="ORF">E2C01_080792</name>
</gene>
<name>A0A5B7IUB4_PORTR</name>
<sequence length="33" mass="3546">MLAVGRMRSGNVGCGEEHSLGPIKTRHKAALRL</sequence>
<organism evidence="2 3">
    <name type="scientific">Portunus trituberculatus</name>
    <name type="common">Swimming crab</name>
    <name type="synonym">Neptunus trituberculatus</name>
    <dbReference type="NCBI Taxonomy" id="210409"/>
    <lineage>
        <taxon>Eukaryota</taxon>
        <taxon>Metazoa</taxon>
        <taxon>Ecdysozoa</taxon>
        <taxon>Arthropoda</taxon>
        <taxon>Crustacea</taxon>
        <taxon>Multicrustacea</taxon>
        <taxon>Malacostraca</taxon>
        <taxon>Eumalacostraca</taxon>
        <taxon>Eucarida</taxon>
        <taxon>Decapoda</taxon>
        <taxon>Pleocyemata</taxon>
        <taxon>Brachyura</taxon>
        <taxon>Eubrachyura</taxon>
        <taxon>Portunoidea</taxon>
        <taxon>Portunidae</taxon>
        <taxon>Portuninae</taxon>
        <taxon>Portunus</taxon>
    </lineage>
</organism>
<evidence type="ECO:0000313" key="2">
    <source>
        <dbReference type="EMBL" id="MPC85983.1"/>
    </source>
</evidence>